<comment type="subcellular location">
    <subcellularLocation>
        <location evidence="1">Cytoplasm</location>
        <location evidence="1">Cytoskeleton</location>
        <location evidence="1">Microtubule organizing center</location>
        <location evidence="1">Centrosome</location>
        <location evidence="1">Centriole</location>
    </subcellularLocation>
</comment>
<feature type="region of interest" description="Disordered" evidence="10">
    <location>
        <begin position="161"/>
        <end position="264"/>
    </location>
</feature>
<feature type="region of interest" description="Disordered" evidence="10">
    <location>
        <begin position="88"/>
        <end position="109"/>
    </location>
</feature>
<accession>A0A2V0PDN8</accession>
<feature type="compositionally biased region" description="Low complexity" evidence="10">
    <location>
        <begin position="215"/>
        <end position="248"/>
    </location>
</feature>
<keyword evidence="4" id="KW-0963">Cytoplasm</keyword>
<evidence type="ECO:0000256" key="8">
    <source>
        <dbReference type="ARBA" id="ARBA00023212"/>
    </source>
</evidence>
<dbReference type="PANTHER" id="PTHR34031:SF1">
    <property type="entry name" value="CENTROSOMAL PROTEIN OF 162 KDA"/>
    <property type="match status" value="1"/>
</dbReference>
<dbReference type="InterPro" id="IPR038774">
    <property type="entry name" value="CEP162-like"/>
</dbReference>
<organism evidence="11 12">
    <name type="scientific">Raphidocelis subcapitata</name>
    <dbReference type="NCBI Taxonomy" id="307507"/>
    <lineage>
        <taxon>Eukaryota</taxon>
        <taxon>Viridiplantae</taxon>
        <taxon>Chlorophyta</taxon>
        <taxon>core chlorophytes</taxon>
        <taxon>Chlorophyceae</taxon>
        <taxon>CS clade</taxon>
        <taxon>Sphaeropleales</taxon>
        <taxon>Selenastraceae</taxon>
        <taxon>Raphidocelis</taxon>
    </lineage>
</organism>
<evidence type="ECO:0000256" key="10">
    <source>
        <dbReference type="SAM" id="MobiDB-lite"/>
    </source>
</evidence>
<keyword evidence="5" id="KW-0493">Microtubule</keyword>
<dbReference type="GO" id="GO:0005814">
    <property type="term" value="C:centriole"/>
    <property type="evidence" value="ECO:0007669"/>
    <property type="project" value="UniProtKB-SubCell"/>
</dbReference>
<dbReference type="EMBL" id="BDRX01000061">
    <property type="protein sequence ID" value="GBF95205.1"/>
    <property type="molecule type" value="Genomic_DNA"/>
</dbReference>
<comment type="caution">
    <text evidence="11">The sequence shown here is derived from an EMBL/GenBank/DDBJ whole genome shotgun (WGS) entry which is preliminary data.</text>
</comment>
<keyword evidence="7 9" id="KW-0175">Coiled coil</keyword>
<keyword evidence="12" id="KW-1185">Reference proteome</keyword>
<feature type="compositionally biased region" description="Low complexity" evidence="10">
    <location>
        <begin position="27"/>
        <end position="42"/>
    </location>
</feature>
<keyword evidence="8" id="KW-0206">Cytoskeleton</keyword>
<dbReference type="AlphaFoldDB" id="A0A2V0PDN8"/>
<dbReference type="PANTHER" id="PTHR34031">
    <property type="entry name" value="CENTROSOMAL PROTEIN OF 162 KDA"/>
    <property type="match status" value="1"/>
</dbReference>
<feature type="coiled-coil region" evidence="9">
    <location>
        <begin position="741"/>
        <end position="849"/>
    </location>
</feature>
<feature type="compositionally biased region" description="Pro residues" evidence="10">
    <location>
        <begin position="249"/>
        <end position="258"/>
    </location>
</feature>
<feature type="region of interest" description="Disordered" evidence="10">
    <location>
        <begin position="1"/>
        <end position="42"/>
    </location>
</feature>
<evidence type="ECO:0000256" key="3">
    <source>
        <dbReference type="ARBA" id="ARBA00021406"/>
    </source>
</evidence>
<feature type="compositionally biased region" description="Acidic residues" evidence="10">
    <location>
        <begin position="167"/>
        <end position="177"/>
    </location>
</feature>
<feature type="compositionally biased region" description="Gly residues" evidence="10">
    <location>
        <begin position="714"/>
        <end position="728"/>
    </location>
</feature>
<evidence type="ECO:0000256" key="6">
    <source>
        <dbReference type="ARBA" id="ARBA00022794"/>
    </source>
</evidence>
<dbReference type="GO" id="GO:0060271">
    <property type="term" value="P:cilium assembly"/>
    <property type="evidence" value="ECO:0007669"/>
    <property type="project" value="TreeGrafter"/>
</dbReference>
<dbReference type="STRING" id="307507.A0A2V0PDN8"/>
<dbReference type="InParanoid" id="A0A2V0PDN8"/>
<evidence type="ECO:0000256" key="5">
    <source>
        <dbReference type="ARBA" id="ARBA00022701"/>
    </source>
</evidence>
<evidence type="ECO:0000313" key="12">
    <source>
        <dbReference type="Proteomes" id="UP000247498"/>
    </source>
</evidence>
<feature type="compositionally biased region" description="Basic and acidic residues" evidence="10">
    <location>
        <begin position="640"/>
        <end position="649"/>
    </location>
</feature>
<protein>
    <recommendedName>
        <fullName evidence="3">Centrosomal protein of 162 kDa</fullName>
    </recommendedName>
</protein>
<proteinExistence type="inferred from homology"/>
<evidence type="ECO:0000256" key="7">
    <source>
        <dbReference type="ARBA" id="ARBA00023054"/>
    </source>
</evidence>
<evidence type="ECO:0000256" key="4">
    <source>
        <dbReference type="ARBA" id="ARBA00022490"/>
    </source>
</evidence>
<feature type="coiled-coil region" evidence="9">
    <location>
        <begin position="281"/>
        <end position="329"/>
    </location>
</feature>
<evidence type="ECO:0000256" key="2">
    <source>
        <dbReference type="ARBA" id="ARBA00009485"/>
    </source>
</evidence>
<feature type="compositionally biased region" description="Acidic residues" evidence="10">
    <location>
        <begin position="204"/>
        <end position="214"/>
    </location>
</feature>
<feature type="region of interest" description="Disordered" evidence="10">
    <location>
        <begin position="640"/>
        <end position="662"/>
    </location>
</feature>
<feature type="region of interest" description="Disordered" evidence="10">
    <location>
        <begin position="697"/>
        <end position="738"/>
    </location>
</feature>
<dbReference type="GO" id="GO:0005879">
    <property type="term" value="C:axonemal microtubule"/>
    <property type="evidence" value="ECO:0007669"/>
    <property type="project" value="TreeGrafter"/>
</dbReference>
<gene>
    <name evidence="11" type="ORF">Rsub_07920</name>
</gene>
<dbReference type="OrthoDB" id="551463at2759"/>
<evidence type="ECO:0000256" key="1">
    <source>
        <dbReference type="ARBA" id="ARBA00004114"/>
    </source>
</evidence>
<evidence type="ECO:0000313" key="11">
    <source>
        <dbReference type="EMBL" id="GBF95205.1"/>
    </source>
</evidence>
<evidence type="ECO:0000256" key="9">
    <source>
        <dbReference type="SAM" id="Coils"/>
    </source>
</evidence>
<comment type="similarity">
    <text evidence="2">Belongs to the CEP162 family.</text>
</comment>
<reference evidence="11 12" key="1">
    <citation type="journal article" date="2018" name="Sci. Rep.">
        <title>Raphidocelis subcapitata (=Pseudokirchneriella subcapitata) provides an insight into genome evolution and environmental adaptations in the Sphaeropleales.</title>
        <authorList>
            <person name="Suzuki S."/>
            <person name="Yamaguchi H."/>
            <person name="Nakajima N."/>
            <person name="Kawachi M."/>
        </authorList>
    </citation>
    <scope>NUCLEOTIDE SEQUENCE [LARGE SCALE GENOMIC DNA]</scope>
    <source>
        <strain evidence="11 12">NIES-35</strain>
    </source>
</reference>
<name>A0A2V0PDN8_9CHLO</name>
<sequence>MYPERAASCVSLPESVAESSTKHTADAADGPAEAAAAAERTDGAVAAAAAETLGLDIDPAEPGVGGASVLSSTGSADAAASAAGYEAASPCSSSGASTSNNGGAQPAQSDTAAAAATSAAPATTVALADDAGGSAICSDARAAVSQSAAASAVSTVLQAPELQGQEEQTEAQLEEQQAEQQAEEQQAQQQEQQPPQQLQQQAEQQEEQQTEEQAEQQAQEEPQQEQQQGEAAAAASGPASPAPASSPAASPPACPARPPGEALAQSAAARAAALGAEAGGVASLKASVAELRSKAARLELALERALRAKAAAEAQLEAAEAQRREAVAFADARLADRGREAELLRAKLRALQRGGGDGGGDAAGAGGGVEDADAALIAAYQAENEAAVRRIKELEQQLAQARAAVASEGGRLERQFAAAQELQRRESGEAADRLKRLLDAQAELQAVQEASAARDAELRSEIARLKGERRDLEARLGGVDLSRCEAEDALVASVRGEMAAMASAHAQRVASLEARLAWFAENQGMLGEGDALIAEQADTIRALQRRLAALESPAGVRQRQRIKELEGELEALQRALASRHPNSLPAVLSTARPPPCEGRLVAELQSEVESLRARLGSEARAHENALRALQQQYERLKVGMERERAREQSEASVARGGRGRAQELERRLSELHAQYARRIKTLEARAAAAEAAAAAAAAAGPAPNDTELPRDGDGGGGGDGTAAGGSKAGMGPAAAAEQLQREELLRQLEQRDAAVSGLQQQLRAAERTVRQLQRQQQAVATAVAASHLRAAAPAPAAAQHAAAAAAAAAAAQQAEQRANAERQRLSEELAAARRALELLQSSHSQLLERCAGLGAEQQRGALQLREEVAAREAERWMARVEGLEQARCGGCGGLHAAEAEIEHLEGALAAAEDAAGPSARAFIALERRLARIADESAAAEARWRGAEADARRAAAAEAARAEERHRAALAERDAVIAAFRGQVDALLTAARALQLRGAAA</sequence>
<feature type="compositionally biased region" description="Low complexity" evidence="10">
    <location>
        <begin position="178"/>
        <end position="203"/>
    </location>
</feature>
<dbReference type="Proteomes" id="UP000247498">
    <property type="component" value="Unassembled WGS sequence"/>
</dbReference>
<keyword evidence="6" id="KW-0970">Cilium biogenesis/degradation</keyword>
<feature type="coiled-coil region" evidence="9">
    <location>
        <begin position="377"/>
        <end position="411"/>
    </location>
</feature>